<dbReference type="EMBL" id="JYDW01000097">
    <property type="protein sequence ID" value="KRZ56281.1"/>
    <property type="molecule type" value="Genomic_DNA"/>
</dbReference>
<dbReference type="OrthoDB" id="5917071at2759"/>
<dbReference type="Proteomes" id="UP000054721">
    <property type="component" value="Unassembled WGS sequence"/>
</dbReference>
<evidence type="ECO:0000313" key="2">
    <source>
        <dbReference type="EMBL" id="KRZ56281.1"/>
    </source>
</evidence>
<accession>A0A0V1L9R5</accession>
<sequence>MVDDDGLVKCKNNRINGQQRQIPTTTFPIPKVNSCPKLDAPGRPASARSHTALSSRFEIAHARQVRRMRTVGSCYIIGCFLTNQRWPSTVDLNPLFYGQRSSLQNFRTVCAVFLIDSKRRRRSMTVRMPCSNDATKSATNKGNKIGRRCSSQSSAVRAKKAMFRKLRRQLLRRLHRALPRETRATTSPRDEMSVLNEAVNLIDQLHQAIFARVQSGQLPPELISYLGLVSTQASDPGKVVNRENCCTPGELYKKLQSRIPANFTSTSLLQCST</sequence>
<feature type="compositionally biased region" description="Polar residues" evidence="1">
    <location>
        <begin position="132"/>
        <end position="142"/>
    </location>
</feature>
<name>A0A0V1L9R5_9BILA</name>
<evidence type="ECO:0000256" key="1">
    <source>
        <dbReference type="SAM" id="MobiDB-lite"/>
    </source>
</evidence>
<protein>
    <submittedName>
        <fullName evidence="2">Uncharacterized protein</fullName>
    </submittedName>
</protein>
<evidence type="ECO:0000313" key="3">
    <source>
        <dbReference type="Proteomes" id="UP000054721"/>
    </source>
</evidence>
<keyword evidence="3" id="KW-1185">Reference proteome</keyword>
<dbReference type="AlphaFoldDB" id="A0A0V1L9R5"/>
<comment type="caution">
    <text evidence="2">The sequence shown here is derived from an EMBL/GenBank/DDBJ whole genome shotgun (WGS) entry which is preliminary data.</text>
</comment>
<reference evidence="2 3" key="1">
    <citation type="submission" date="2015-05" db="EMBL/GenBank/DDBJ databases">
        <title>Evolution of Trichinella species and genotypes.</title>
        <authorList>
            <person name="Korhonen P.K."/>
            <person name="Edoardo P."/>
            <person name="Giuseppe L.R."/>
            <person name="Gasser R.B."/>
        </authorList>
    </citation>
    <scope>NUCLEOTIDE SEQUENCE [LARGE SCALE GENOMIC DNA]</scope>
    <source>
        <strain evidence="2">ISS10</strain>
    </source>
</reference>
<proteinExistence type="predicted"/>
<feature type="region of interest" description="Disordered" evidence="1">
    <location>
        <begin position="131"/>
        <end position="151"/>
    </location>
</feature>
<organism evidence="2 3">
    <name type="scientific">Trichinella nativa</name>
    <dbReference type="NCBI Taxonomy" id="6335"/>
    <lineage>
        <taxon>Eukaryota</taxon>
        <taxon>Metazoa</taxon>
        <taxon>Ecdysozoa</taxon>
        <taxon>Nematoda</taxon>
        <taxon>Enoplea</taxon>
        <taxon>Dorylaimia</taxon>
        <taxon>Trichinellida</taxon>
        <taxon>Trichinellidae</taxon>
        <taxon>Trichinella</taxon>
    </lineage>
</organism>
<gene>
    <name evidence="2" type="ORF">T02_9705</name>
</gene>